<dbReference type="InterPro" id="IPR006921">
    <property type="entry name" value="Interferon-rel_develop_reg_C"/>
</dbReference>
<evidence type="ECO:0000259" key="4">
    <source>
        <dbReference type="Pfam" id="PF05004"/>
    </source>
</evidence>
<gene>
    <name evidence="5" type="ORF">CBOVIS_LOCUS8126</name>
</gene>
<evidence type="ECO:0000313" key="5">
    <source>
        <dbReference type="EMBL" id="CAB3405995.1"/>
    </source>
</evidence>
<dbReference type="InterPro" id="IPR007701">
    <property type="entry name" value="Interferon-rel_develop_reg_N"/>
</dbReference>
<feature type="domain" description="Interferon-related developmental regulator C-terminal" evidence="3">
    <location>
        <begin position="357"/>
        <end position="405"/>
    </location>
</feature>
<reference evidence="5 6" key="1">
    <citation type="submission" date="2020-04" db="EMBL/GenBank/DDBJ databases">
        <authorList>
            <person name="Laetsch R D."/>
            <person name="Stevens L."/>
            <person name="Kumar S."/>
            <person name="Blaxter L. M."/>
        </authorList>
    </citation>
    <scope>NUCLEOTIDE SEQUENCE [LARGE SCALE GENOMIC DNA]</scope>
</reference>
<evidence type="ECO:0000256" key="1">
    <source>
        <dbReference type="ARBA" id="ARBA00008828"/>
    </source>
</evidence>
<keyword evidence="6" id="KW-1185">Reference proteome</keyword>
<dbReference type="Pfam" id="PF04836">
    <property type="entry name" value="IFRD_C"/>
    <property type="match status" value="1"/>
</dbReference>
<dbReference type="Pfam" id="PF05004">
    <property type="entry name" value="IFRD"/>
    <property type="match status" value="1"/>
</dbReference>
<dbReference type="PANTHER" id="PTHR12354:SF1">
    <property type="entry name" value="INTERFERON-RELATED DEVELOPMENTAL REGULATOR 1"/>
    <property type="match status" value="1"/>
</dbReference>
<feature type="domain" description="Interferon-related developmental regulator N-terminal" evidence="4">
    <location>
        <begin position="32"/>
        <end position="310"/>
    </location>
</feature>
<comment type="caution">
    <text evidence="5">The sequence shown here is derived from an EMBL/GenBank/DDBJ whole genome shotgun (WGS) entry which is preliminary data.</text>
</comment>
<dbReference type="InterPro" id="IPR016024">
    <property type="entry name" value="ARM-type_fold"/>
</dbReference>
<comment type="similarity">
    <text evidence="1">Belongs to the IFRD family.</text>
</comment>
<dbReference type="Proteomes" id="UP000494206">
    <property type="component" value="Unassembled WGS sequence"/>
</dbReference>
<evidence type="ECO:0000313" key="6">
    <source>
        <dbReference type="Proteomes" id="UP000494206"/>
    </source>
</evidence>
<dbReference type="EMBL" id="CADEPM010000005">
    <property type="protein sequence ID" value="CAB3405995.1"/>
    <property type="molecule type" value="Genomic_DNA"/>
</dbReference>
<dbReference type="SUPFAM" id="SSF48371">
    <property type="entry name" value="ARM repeat"/>
    <property type="match status" value="1"/>
</dbReference>
<evidence type="ECO:0000256" key="2">
    <source>
        <dbReference type="SAM" id="MobiDB-lite"/>
    </source>
</evidence>
<accession>A0A8S1F2L5</accession>
<name>A0A8S1F2L5_9PELO</name>
<dbReference type="AlphaFoldDB" id="A0A8S1F2L5"/>
<evidence type="ECO:0000259" key="3">
    <source>
        <dbReference type="Pfam" id="PF04836"/>
    </source>
</evidence>
<evidence type="ECO:0008006" key="7">
    <source>
        <dbReference type="Google" id="ProtNLM"/>
    </source>
</evidence>
<proteinExistence type="inferred from homology"/>
<organism evidence="5 6">
    <name type="scientific">Caenorhabditis bovis</name>
    <dbReference type="NCBI Taxonomy" id="2654633"/>
    <lineage>
        <taxon>Eukaryota</taxon>
        <taxon>Metazoa</taxon>
        <taxon>Ecdysozoa</taxon>
        <taxon>Nematoda</taxon>
        <taxon>Chromadorea</taxon>
        <taxon>Rhabditida</taxon>
        <taxon>Rhabditina</taxon>
        <taxon>Rhabditomorpha</taxon>
        <taxon>Rhabditoidea</taxon>
        <taxon>Rhabditidae</taxon>
        <taxon>Peloderinae</taxon>
        <taxon>Caenorhabditis</taxon>
    </lineage>
</organism>
<dbReference type="InterPro" id="IPR039777">
    <property type="entry name" value="IFRD"/>
</dbReference>
<feature type="region of interest" description="Disordered" evidence="2">
    <location>
        <begin position="1"/>
        <end position="35"/>
    </location>
</feature>
<sequence>MGKGRNKNKDKDAYSGPQRPRLGRHDSDSDESVSTHLTFDDDLSSVQGDIENLDDVFDKLTENLDNATHKNVSIRTSALDGLIFALTSQYVPEFVLRNKMTLVSLANKLDNKTEEEATRLAVLVSLVAIQAGEEISDLIEDPLSQMRTILMDLSKSSVLRGTCALSMAVTSRISCENEEIIAANIKACRFAWTNIRNNSPNSKLFSICLQSWCLLLLDGDYSTIKAATDDQPKIVGYLNADQLDIRITAGEALAFLHEYMQEAKPGYSRFPNHDTVLEIFEGLIGDTTKRKTKKDKRIQRFSFREIYAYLNDDEDTPEVNIKFGEETLVLNSCTIKLIYDLLCEVLHGGMMKQLQKNEVLREVFGLGTPQLTSDSSISKISRMAYHDATQKARNQIRGKQRDKRTAAY</sequence>
<protein>
    <recommendedName>
        <fullName evidence="7">Interferon-related developmental regulator N-terminal domain-containing protein</fullName>
    </recommendedName>
</protein>
<dbReference type="PANTHER" id="PTHR12354">
    <property type="entry name" value="INTERFERON-RELATED DEVELOPMENTAL REGULATOR"/>
    <property type="match status" value="1"/>
</dbReference>
<dbReference type="OrthoDB" id="686784at2759"/>